<keyword evidence="13" id="KW-1185">Reference proteome</keyword>
<evidence type="ECO:0000256" key="2">
    <source>
        <dbReference type="ARBA" id="ARBA00009477"/>
    </source>
</evidence>
<dbReference type="InterPro" id="IPR050739">
    <property type="entry name" value="MFP"/>
</dbReference>
<keyword evidence="4 9" id="KW-1003">Cell membrane</keyword>
<dbReference type="Gene3D" id="2.40.30.170">
    <property type="match status" value="1"/>
</dbReference>
<evidence type="ECO:0000313" key="12">
    <source>
        <dbReference type="EMBL" id="KIL98821.1"/>
    </source>
</evidence>
<dbReference type="InterPro" id="IPR058781">
    <property type="entry name" value="HH_AprE-like"/>
</dbReference>
<evidence type="ECO:0000256" key="3">
    <source>
        <dbReference type="ARBA" id="ARBA00022448"/>
    </source>
</evidence>
<comment type="subcellular location">
    <subcellularLocation>
        <location evidence="1 9">Cell inner membrane</location>
        <topology evidence="1 9">Single-pass membrane protein</topology>
    </subcellularLocation>
</comment>
<dbReference type="InterPro" id="IPR058982">
    <property type="entry name" value="Beta-barrel_AprE"/>
</dbReference>
<protein>
    <recommendedName>
        <fullName evidence="9">Membrane fusion protein (MFP) family protein</fullName>
    </recommendedName>
</protein>
<evidence type="ECO:0000256" key="1">
    <source>
        <dbReference type="ARBA" id="ARBA00004377"/>
    </source>
</evidence>
<comment type="similarity">
    <text evidence="2 9">Belongs to the membrane fusion protein (MFP) (TC 8.A.1) family.</text>
</comment>
<dbReference type="InterPro" id="IPR006144">
    <property type="entry name" value="Secretion_HlyD_CS"/>
</dbReference>
<keyword evidence="7" id="KW-1133">Transmembrane helix</keyword>
<feature type="domain" description="AprE-like long alpha-helical hairpin" evidence="10">
    <location>
        <begin position="133"/>
        <end position="314"/>
    </location>
</feature>
<evidence type="ECO:0000256" key="5">
    <source>
        <dbReference type="ARBA" id="ARBA00022519"/>
    </source>
</evidence>
<evidence type="ECO:0000313" key="13">
    <source>
        <dbReference type="Proteomes" id="UP000031971"/>
    </source>
</evidence>
<comment type="caution">
    <text evidence="12">The sequence shown here is derived from an EMBL/GenBank/DDBJ whole genome shotgun (WGS) entry which is preliminary data.</text>
</comment>
<dbReference type="Pfam" id="PF25994">
    <property type="entry name" value="HH_AprE"/>
    <property type="match status" value="1"/>
</dbReference>
<keyword evidence="3 9" id="KW-0813">Transport</keyword>
<keyword evidence="6" id="KW-0812">Transmembrane</keyword>
<dbReference type="OrthoDB" id="9810980at2"/>
<evidence type="ECO:0000256" key="6">
    <source>
        <dbReference type="ARBA" id="ARBA00022692"/>
    </source>
</evidence>
<reference evidence="12 13" key="1">
    <citation type="submission" date="2015-01" db="EMBL/GenBank/DDBJ databases">
        <title>Genome Sequence of Magnetospirillum magnetotacticum Strain MS-1.</title>
        <authorList>
            <person name="Marinov G.K."/>
            <person name="Smalley M.D."/>
            <person name="DeSalvo G."/>
        </authorList>
    </citation>
    <scope>NUCLEOTIDE SEQUENCE [LARGE SCALE GENOMIC DNA]</scope>
    <source>
        <strain evidence="12 13">MS-1</strain>
    </source>
</reference>
<dbReference type="RefSeq" id="WP_009868011.1">
    <property type="nucleotide sequence ID" value="NZ_JXSL01000027.1"/>
</dbReference>
<evidence type="ECO:0000259" key="10">
    <source>
        <dbReference type="Pfam" id="PF25994"/>
    </source>
</evidence>
<dbReference type="Proteomes" id="UP000031971">
    <property type="component" value="Unassembled WGS sequence"/>
</dbReference>
<dbReference type="STRING" id="272627.CCC_02271"/>
<evidence type="ECO:0000256" key="4">
    <source>
        <dbReference type="ARBA" id="ARBA00022475"/>
    </source>
</evidence>
<keyword evidence="5 9" id="KW-0997">Cell inner membrane</keyword>
<evidence type="ECO:0000259" key="11">
    <source>
        <dbReference type="Pfam" id="PF26002"/>
    </source>
</evidence>
<keyword evidence="8" id="KW-0472">Membrane</keyword>
<evidence type="ECO:0000256" key="8">
    <source>
        <dbReference type="ARBA" id="ARBA00023136"/>
    </source>
</evidence>
<accession>A0A0C2V172</accession>
<dbReference type="PROSITE" id="PS00543">
    <property type="entry name" value="HLYD_FAMILY"/>
    <property type="match status" value="1"/>
</dbReference>
<proteinExistence type="inferred from homology"/>
<evidence type="ECO:0000256" key="7">
    <source>
        <dbReference type="ARBA" id="ARBA00022989"/>
    </source>
</evidence>
<gene>
    <name evidence="12" type="ORF">CCC_02271</name>
</gene>
<feature type="domain" description="AprE-like beta-barrel" evidence="11">
    <location>
        <begin position="357"/>
        <end position="445"/>
    </location>
</feature>
<dbReference type="EMBL" id="JXSL01000027">
    <property type="protein sequence ID" value="KIL98821.1"/>
    <property type="molecule type" value="Genomic_DNA"/>
</dbReference>
<dbReference type="NCBIfam" id="TIGR01843">
    <property type="entry name" value="type_I_hlyD"/>
    <property type="match status" value="1"/>
</dbReference>
<evidence type="ECO:0000256" key="9">
    <source>
        <dbReference type="RuleBase" id="RU365093"/>
    </source>
</evidence>
<dbReference type="GO" id="GO:0005886">
    <property type="term" value="C:plasma membrane"/>
    <property type="evidence" value="ECO:0007669"/>
    <property type="project" value="UniProtKB-SubCell"/>
</dbReference>
<dbReference type="PRINTS" id="PR01490">
    <property type="entry name" value="RTXTOXIND"/>
</dbReference>
<dbReference type="GO" id="GO:0009306">
    <property type="term" value="P:protein secretion"/>
    <property type="evidence" value="ECO:0007669"/>
    <property type="project" value="InterPro"/>
</dbReference>
<sequence>MSTTPNPGQNLVNVAQPDKTPSLAAAGKALVKLSNRQSRHLAQALVLEESGTSGLVRFTMLLASATTAAFVIWAAFTDVPEIATAEGQVIPSGQVQAVQHLEGGIVQEIVAHDGDLVEAGAPIVRLNPAQAISDLEQTRAREATLLIKAERLRALAEERQPDFSQMPKGYDRLIADNMAIFNSQSQARDTSRSVILSQMEQKRSDLRLLESQERSLREQLGPLQEEMTMRQELVAKGLVSRVVFLDTKRELSRVQGELARLVGQEVTAREAYSEVENRLMDNKSSLQKATMDDLGTTVNELAQVQESIGRLEDRVARLDIVAPVRGLVKGLMVKNQGAVIQAGGNVCEVVPVDTQMKVDAKINTKDVGHLKIGQPVRVKVTTYDFARYGAVDGTLSKISASSFADEKGNPFFKGVIDLKHNYVGAAAGRYGIQPGMSVTAEIITGDKTLLQYMLKPIFTQIQQSFHER</sequence>
<dbReference type="PANTHER" id="PTHR30386:SF26">
    <property type="entry name" value="TRANSPORT PROTEIN COMB"/>
    <property type="match status" value="1"/>
</dbReference>
<dbReference type="InterPro" id="IPR010129">
    <property type="entry name" value="T1SS_HlyD"/>
</dbReference>
<dbReference type="PANTHER" id="PTHR30386">
    <property type="entry name" value="MEMBRANE FUSION SUBUNIT OF EMRAB-TOLC MULTIDRUG EFFLUX PUMP"/>
    <property type="match status" value="1"/>
</dbReference>
<dbReference type="Pfam" id="PF26002">
    <property type="entry name" value="Beta-barrel_AprE"/>
    <property type="match status" value="1"/>
</dbReference>
<name>A0A0C2V172_PARME</name>
<dbReference type="AlphaFoldDB" id="A0A0C2V172"/>
<organism evidence="12 13">
    <name type="scientific">Paramagnetospirillum magnetotacticum MS-1</name>
    <dbReference type="NCBI Taxonomy" id="272627"/>
    <lineage>
        <taxon>Bacteria</taxon>
        <taxon>Pseudomonadati</taxon>
        <taxon>Pseudomonadota</taxon>
        <taxon>Alphaproteobacteria</taxon>
        <taxon>Rhodospirillales</taxon>
        <taxon>Magnetospirillaceae</taxon>
        <taxon>Paramagnetospirillum</taxon>
    </lineage>
</organism>